<dbReference type="RefSeq" id="WP_345470224.1">
    <property type="nucleotide sequence ID" value="NZ_CP125942.1"/>
</dbReference>
<organism evidence="9 10">
    <name type="scientific">Glutamicibacter ectropisis</name>
    <dbReference type="NCBI Taxonomy" id="3046593"/>
    <lineage>
        <taxon>Bacteria</taxon>
        <taxon>Bacillati</taxon>
        <taxon>Actinomycetota</taxon>
        <taxon>Actinomycetes</taxon>
        <taxon>Micrococcales</taxon>
        <taxon>Micrococcaceae</taxon>
        <taxon>Glutamicibacter</taxon>
    </lineage>
</organism>
<comment type="subcellular location">
    <subcellularLocation>
        <location evidence="1">Cell membrane</location>
        <topology evidence="1">Single-pass membrane protein</topology>
    </subcellularLocation>
</comment>
<feature type="transmembrane region" description="Helical" evidence="7">
    <location>
        <begin position="309"/>
        <end position="328"/>
    </location>
</feature>
<evidence type="ECO:0000259" key="8">
    <source>
        <dbReference type="Pfam" id="PF04024"/>
    </source>
</evidence>
<dbReference type="Proteomes" id="UP001486888">
    <property type="component" value="Chromosome"/>
</dbReference>
<evidence type="ECO:0000313" key="9">
    <source>
        <dbReference type="EMBL" id="XAO45024.1"/>
    </source>
</evidence>
<evidence type="ECO:0000256" key="3">
    <source>
        <dbReference type="ARBA" id="ARBA00022692"/>
    </source>
</evidence>
<keyword evidence="3 7" id="KW-0812">Transmembrane</keyword>
<keyword evidence="5 7" id="KW-0472">Membrane</keyword>
<proteinExistence type="predicted"/>
<dbReference type="GO" id="GO:0005886">
    <property type="term" value="C:plasma membrane"/>
    <property type="evidence" value="ECO:0007669"/>
    <property type="project" value="UniProtKB-SubCell"/>
</dbReference>
<dbReference type="AlphaFoldDB" id="A0AAU6WBA2"/>
<evidence type="ECO:0000313" key="10">
    <source>
        <dbReference type="Proteomes" id="UP001486888"/>
    </source>
</evidence>
<dbReference type="Pfam" id="PF04024">
    <property type="entry name" value="PspC"/>
    <property type="match status" value="1"/>
</dbReference>
<evidence type="ECO:0000256" key="2">
    <source>
        <dbReference type="ARBA" id="ARBA00022475"/>
    </source>
</evidence>
<name>A0AAU6WBA2_9MICC</name>
<evidence type="ECO:0000256" key="7">
    <source>
        <dbReference type="SAM" id="Phobius"/>
    </source>
</evidence>
<gene>
    <name evidence="9" type="ORF">QMQ05_11740</name>
</gene>
<dbReference type="KEGG" id="gey:QMQ05_11740"/>
<dbReference type="InterPro" id="IPR007168">
    <property type="entry name" value="Phageshock_PspC_N"/>
</dbReference>
<sequence length="445" mass="48129">MNTSRAERRGFFLQLSKSPIIRKESRWLGGVATGIADYFKIDVILARGIVVVLSFLGGLGLILYGLAWALLPDEQGRIHLERALNKEWTSGMTGSVLLVFLGIFPAQWILDSVAPVLWPIAIVAAVLFIVFSRKNTKFERPRAAKPYKDTPTAASKTDNTTHSTAMEKTWRKDTSSFSSSVPPKSPTSSTNYFDQEETMASQGPDPRQQSSGYDYSYTPDPKYTRPYDKDAYQSKASRKAQLGEPVPGWLATTIVGLSVLVMAAVLCADYLHILDLPGAGWSVALAAGLLVTGVAIVLASLVRRTSGGLLGLGIPLLVLTLIFSGSSLGTQDRQVVRSESDANAYSAVFSRSTIDLTYLNSISTPTTVEVDSVFSRLDLKLPPNVPVKVITDGVFNSQSDLELPQDQGQVPENTPLLTIKVDGLFSSFGTEVASTSTPAVITPEF</sequence>
<keyword evidence="10" id="KW-1185">Reference proteome</keyword>
<reference evidence="9 10" key="1">
    <citation type="submission" date="2023-05" db="EMBL/GenBank/DDBJ databases">
        <title>Glutamicibacter sp. B1, complete genome.</title>
        <authorList>
            <person name="Long Y.H."/>
            <person name="Fang T."/>
            <person name="Li X.Y."/>
        </authorList>
    </citation>
    <scope>NUCLEOTIDE SEQUENCE [LARGE SCALE GENOMIC DNA]</scope>
    <source>
        <strain evidence="9 10">B1</strain>
    </source>
</reference>
<feature type="transmembrane region" description="Helical" evidence="7">
    <location>
        <begin position="248"/>
        <end position="273"/>
    </location>
</feature>
<feature type="compositionally biased region" description="Low complexity" evidence="6">
    <location>
        <begin position="175"/>
        <end position="190"/>
    </location>
</feature>
<feature type="transmembrane region" description="Helical" evidence="7">
    <location>
        <begin position="116"/>
        <end position="132"/>
    </location>
</feature>
<feature type="compositionally biased region" description="Polar residues" evidence="6">
    <location>
        <begin position="152"/>
        <end position="166"/>
    </location>
</feature>
<protein>
    <submittedName>
        <fullName evidence="9">PspC domain-containing protein</fullName>
    </submittedName>
</protein>
<feature type="domain" description="Phage shock protein PspC N-terminal" evidence="8">
    <location>
        <begin position="22"/>
        <end position="74"/>
    </location>
</feature>
<keyword evidence="4 7" id="KW-1133">Transmembrane helix</keyword>
<evidence type="ECO:0000256" key="4">
    <source>
        <dbReference type="ARBA" id="ARBA00022989"/>
    </source>
</evidence>
<dbReference type="InterPro" id="IPR052027">
    <property type="entry name" value="PspC"/>
</dbReference>
<feature type="transmembrane region" description="Helical" evidence="7">
    <location>
        <begin position="44"/>
        <end position="71"/>
    </location>
</feature>
<feature type="region of interest" description="Disordered" evidence="6">
    <location>
        <begin position="141"/>
        <end position="230"/>
    </location>
</feature>
<feature type="transmembrane region" description="Helical" evidence="7">
    <location>
        <begin position="279"/>
        <end position="302"/>
    </location>
</feature>
<evidence type="ECO:0000256" key="5">
    <source>
        <dbReference type="ARBA" id="ARBA00023136"/>
    </source>
</evidence>
<dbReference type="PANTHER" id="PTHR33885:SF3">
    <property type="entry name" value="PHAGE SHOCK PROTEIN C"/>
    <property type="match status" value="1"/>
</dbReference>
<accession>A0AAU6WBA2</accession>
<dbReference type="EMBL" id="CP125942">
    <property type="protein sequence ID" value="XAO45024.1"/>
    <property type="molecule type" value="Genomic_DNA"/>
</dbReference>
<keyword evidence="2" id="KW-1003">Cell membrane</keyword>
<dbReference type="PANTHER" id="PTHR33885">
    <property type="entry name" value="PHAGE SHOCK PROTEIN C"/>
    <property type="match status" value="1"/>
</dbReference>
<evidence type="ECO:0000256" key="1">
    <source>
        <dbReference type="ARBA" id="ARBA00004162"/>
    </source>
</evidence>
<evidence type="ECO:0000256" key="6">
    <source>
        <dbReference type="SAM" id="MobiDB-lite"/>
    </source>
</evidence>